<protein>
    <submittedName>
        <fullName evidence="1">Uncharacterized protein</fullName>
    </submittedName>
</protein>
<dbReference type="EMBL" id="DAATGT010000002">
    <property type="protein sequence ID" value="HAE8318200.1"/>
    <property type="molecule type" value="Genomic_DNA"/>
</dbReference>
<gene>
    <name evidence="2" type="ORF">GNB42_000755</name>
    <name evidence="1" type="ORF">GNB54_002820</name>
</gene>
<proteinExistence type="predicted"/>
<dbReference type="AlphaFoldDB" id="A0A6Y5YT97"/>
<reference evidence="1" key="2">
    <citation type="submission" date="2018-07" db="EMBL/GenBank/DDBJ databases">
        <authorList>
            <consortium name="NCBI Pathogen Detection Project"/>
        </authorList>
    </citation>
    <scope>NUCLEOTIDE SEQUENCE</scope>
    <source>
        <strain evidence="2">IP 2/88</strain>
        <strain evidence="1">IP 33 K</strain>
    </source>
</reference>
<dbReference type="EMBL" id="DAAHMM010000011">
    <property type="protein sequence ID" value="HAB6613871.1"/>
    <property type="molecule type" value="Genomic_DNA"/>
</dbReference>
<comment type="caution">
    <text evidence="1">The sequence shown here is derived from an EMBL/GenBank/DDBJ whole genome shotgun (WGS) entry which is preliminary data.</text>
</comment>
<sequence length="173" mass="19873">MLNDEHEGKPVINLIMKVSDEDWNVPVGQIAKSSMPLSRYLEYTNDRLSIIYRELNKTVLDKLKLIPCLLMTEFVNEQNLEGRSRLVSNIRVGMLESVTVNGKNLEYAVRIDYDYEKVTVDNFRVLGDRFFFHLFETSRTHWAIKEVSLPEVMNAFGLRLPIPPSAAAAARIV</sequence>
<accession>A0A6Y5YT97</accession>
<reference evidence="1" key="1">
    <citation type="journal article" date="2018" name="Genome Biol.">
        <title>SKESA: strategic k-mer extension for scrupulous assemblies.</title>
        <authorList>
            <person name="Souvorov A."/>
            <person name="Agarwala R."/>
            <person name="Lipman D.J."/>
        </authorList>
    </citation>
    <scope>NUCLEOTIDE SEQUENCE</scope>
    <source>
        <strain evidence="2">IP 2/88</strain>
        <strain evidence="1">IP 33 K</strain>
    </source>
</reference>
<organism evidence="1">
    <name type="scientific">Salmonella enterica subsp. enterica serovar Paratyphi C</name>
    <dbReference type="NCBI Taxonomy" id="57046"/>
    <lineage>
        <taxon>Bacteria</taxon>
        <taxon>Pseudomonadati</taxon>
        <taxon>Pseudomonadota</taxon>
        <taxon>Gammaproteobacteria</taxon>
        <taxon>Enterobacterales</taxon>
        <taxon>Enterobacteriaceae</taxon>
        <taxon>Salmonella</taxon>
    </lineage>
</organism>
<evidence type="ECO:0000313" key="2">
    <source>
        <dbReference type="EMBL" id="HAE8318200.1"/>
    </source>
</evidence>
<evidence type="ECO:0000313" key="1">
    <source>
        <dbReference type="EMBL" id="HAB6613871.1"/>
    </source>
</evidence>
<name>A0A6Y5YT97_SALET</name>